<feature type="domain" description="RNA polymerase sigma factor 70 region 4 type 2" evidence="6">
    <location>
        <begin position="106"/>
        <end position="157"/>
    </location>
</feature>
<evidence type="ECO:0000259" key="6">
    <source>
        <dbReference type="Pfam" id="PF08281"/>
    </source>
</evidence>
<dbReference type="InterPro" id="IPR036388">
    <property type="entry name" value="WH-like_DNA-bd_sf"/>
</dbReference>
<dbReference type="SUPFAM" id="SSF88659">
    <property type="entry name" value="Sigma3 and sigma4 domains of RNA polymerase sigma factors"/>
    <property type="match status" value="1"/>
</dbReference>
<dbReference type="Gene3D" id="1.10.1740.10">
    <property type="match status" value="1"/>
</dbReference>
<dbReference type="EMBL" id="FNPV01000003">
    <property type="protein sequence ID" value="SDY66831.1"/>
    <property type="molecule type" value="Genomic_DNA"/>
</dbReference>
<evidence type="ECO:0000313" key="7">
    <source>
        <dbReference type="EMBL" id="SDY66831.1"/>
    </source>
</evidence>
<proteinExistence type="inferred from homology"/>
<dbReference type="AlphaFoldDB" id="A0A1H3LR17"/>
<dbReference type="GO" id="GO:0006352">
    <property type="term" value="P:DNA-templated transcription initiation"/>
    <property type="evidence" value="ECO:0007669"/>
    <property type="project" value="InterPro"/>
</dbReference>
<dbReference type="OrthoDB" id="9782703at2"/>
<dbReference type="RefSeq" id="WP_093312178.1">
    <property type="nucleotide sequence ID" value="NZ_FNPV01000003.1"/>
</dbReference>
<dbReference type="InterPro" id="IPR013249">
    <property type="entry name" value="RNA_pol_sigma70_r4_t2"/>
</dbReference>
<evidence type="ECO:0000256" key="4">
    <source>
        <dbReference type="ARBA" id="ARBA00023163"/>
    </source>
</evidence>
<name>A0A1H3LR17_9FIRM</name>
<accession>A0A1H3LR17</accession>
<gene>
    <name evidence="7" type="ORF">SAMN05192546_103328</name>
</gene>
<keyword evidence="8" id="KW-1185">Reference proteome</keyword>
<keyword evidence="2" id="KW-0805">Transcription regulation</keyword>
<dbReference type="Pfam" id="PF08281">
    <property type="entry name" value="Sigma70_r4_2"/>
    <property type="match status" value="1"/>
</dbReference>
<keyword evidence="3" id="KW-0731">Sigma factor</keyword>
<dbReference type="GO" id="GO:0003677">
    <property type="term" value="F:DNA binding"/>
    <property type="evidence" value="ECO:0007669"/>
    <property type="project" value="InterPro"/>
</dbReference>
<dbReference type="Gene3D" id="1.10.10.10">
    <property type="entry name" value="Winged helix-like DNA-binding domain superfamily/Winged helix DNA-binding domain"/>
    <property type="match status" value="1"/>
</dbReference>
<dbReference type="SUPFAM" id="SSF88946">
    <property type="entry name" value="Sigma2 domain of RNA polymerase sigma factors"/>
    <property type="match status" value="1"/>
</dbReference>
<dbReference type="InterPro" id="IPR014284">
    <property type="entry name" value="RNA_pol_sigma-70_dom"/>
</dbReference>
<dbReference type="InterPro" id="IPR039425">
    <property type="entry name" value="RNA_pol_sigma-70-like"/>
</dbReference>
<evidence type="ECO:0000259" key="5">
    <source>
        <dbReference type="Pfam" id="PF04542"/>
    </source>
</evidence>
<evidence type="ECO:0000256" key="3">
    <source>
        <dbReference type="ARBA" id="ARBA00023082"/>
    </source>
</evidence>
<dbReference type="PANTHER" id="PTHR43133">
    <property type="entry name" value="RNA POLYMERASE ECF-TYPE SIGMA FACTO"/>
    <property type="match status" value="1"/>
</dbReference>
<dbReference type="CDD" id="cd06171">
    <property type="entry name" value="Sigma70_r4"/>
    <property type="match status" value="1"/>
</dbReference>
<dbReference type="Pfam" id="PF04542">
    <property type="entry name" value="Sigma70_r2"/>
    <property type="match status" value="1"/>
</dbReference>
<evidence type="ECO:0000313" key="8">
    <source>
        <dbReference type="Proteomes" id="UP000199230"/>
    </source>
</evidence>
<reference evidence="7 8" key="1">
    <citation type="submission" date="2016-10" db="EMBL/GenBank/DDBJ databases">
        <authorList>
            <person name="de Groot N.N."/>
        </authorList>
    </citation>
    <scope>NUCLEOTIDE SEQUENCE [LARGE SCALE GENOMIC DNA]</scope>
    <source>
        <strain evidence="7 8">APO</strain>
    </source>
</reference>
<dbReference type="GO" id="GO:0016987">
    <property type="term" value="F:sigma factor activity"/>
    <property type="evidence" value="ECO:0007669"/>
    <property type="project" value="UniProtKB-KW"/>
</dbReference>
<keyword evidence="4" id="KW-0804">Transcription</keyword>
<evidence type="ECO:0000256" key="1">
    <source>
        <dbReference type="ARBA" id="ARBA00010641"/>
    </source>
</evidence>
<dbReference type="NCBIfam" id="TIGR02937">
    <property type="entry name" value="sigma70-ECF"/>
    <property type="match status" value="1"/>
</dbReference>
<dbReference type="STRING" id="159292.SAMN05192546_103328"/>
<evidence type="ECO:0000256" key="2">
    <source>
        <dbReference type="ARBA" id="ARBA00023015"/>
    </source>
</evidence>
<protein>
    <submittedName>
        <fullName evidence="7">RNA polymerase, sigma subunit, SigV</fullName>
    </submittedName>
</protein>
<dbReference type="PANTHER" id="PTHR43133:SF60">
    <property type="entry name" value="RNA POLYMERASE SIGMA FACTOR SIGV"/>
    <property type="match status" value="1"/>
</dbReference>
<comment type="similarity">
    <text evidence="1">Belongs to the sigma-70 factor family. ECF subfamily.</text>
</comment>
<feature type="domain" description="RNA polymerase sigma-70 region 2" evidence="5">
    <location>
        <begin position="22"/>
        <end position="82"/>
    </location>
</feature>
<sequence>MKKKELASEKEVEAYLIENQLMHYRLAYSYVRNQEDALDIIQEASYKAIVHIDSLKSIHQMKPWFCRILINTALDFLRKRKRLLVMDEETMEAFDKGSEDRYEDIDLHQALREMPDQYRSILILRFFEDLKIEEIADILNENISTIKSRLYRSLKMLRLEIKEDQEVIQ</sequence>
<organism evidence="7 8">
    <name type="scientific">Tindallia californiensis</name>
    <dbReference type="NCBI Taxonomy" id="159292"/>
    <lineage>
        <taxon>Bacteria</taxon>
        <taxon>Bacillati</taxon>
        <taxon>Bacillota</taxon>
        <taxon>Clostridia</taxon>
        <taxon>Peptostreptococcales</taxon>
        <taxon>Tindalliaceae</taxon>
        <taxon>Tindallia</taxon>
    </lineage>
</organism>
<dbReference type="InterPro" id="IPR013324">
    <property type="entry name" value="RNA_pol_sigma_r3/r4-like"/>
</dbReference>
<dbReference type="Proteomes" id="UP000199230">
    <property type="component" value="Unassembled WGS sequence"/>
</dbReference>
<dbReference type="InterPro" id="IPR013325">
    <property type="entry name" value="RNA_pol_sigma_r2"/>
</dbReference>
<dbReference type="InterPro" id="IPR007627">
    <property type="entry name" value="RNA_pol_sigma70_r2"/>
</dbReference>